<keyword evidence="1" id="KW-0238">DNA-binding</keyword>
<dbReference type="Gene3D" id="4.10.320.10">
    <property type="entry name" value="E3-binding domain"/>
    <property type="match status" value="1"/>
</dbReference>
<evidence type="ECO:0000256" key="1">
    <source>
        <dbReference type="ARBA" id="ARBA00023125"/>
    </source>
</evidence>
<keyword evidence="4" id="KW-1185">Reference proteome</keyword>
<dbReference type="EMBL" id="FMZM01000013">
    <property type="protein sequence ID" value="SDE00712.1"/>
    <property type="molecule type" value="Genomic_DNA"/>
</dbReference>
<evidence type="ECO:0000313" key="4">
    <source>
        <dbReference type="Proteomes" id="UP000199034"/>
    </source>
</evidence>
<dbReference type="InterPro" id="IPR055370">
    <property type="entry name" value="Lsr2_DNA-bd"/>
</dbReference>
<dbReference type="GO" id="GO:0016746">
    <property type="term" value="F:acyltransferase activity"/>
    <property type="evidence" value="ECO:0007669"/>
    <property type="project" value="InterPro"/>
</dbReference>
<accession>A0A1G6ZE05</accession>
<organism evidence="3 4">
    <name type="scientific">Nocardioides lianchengensis</name>
    <dbReference type="NCBI Taxonomy" id="1045774"/>
    <lineage>
        <taxon>Bacteria</taxon>
        <taxon>Bacillati</taxon>
        <taxon>Actinomycetota</taxon>
        <taxon>Actinomycetes</taxon>
        <taxon>Propionibacteriales</taxon>
        <taxon>Nocardioidaceae</taxon>
        <taxon>Nocardioides</taxon>
    </lineage>
</organism>
<sequence>MVVEDRYSAVFKLDRVRPALVADGLAECQVRWPSVPVIFAETRQLAEEWTYRFLAAPPSPAEVRVWAQREGHVVSDRGRVPGRLVEAFLRARSGDT</sequence>
<reference evidence="3 4" key="1">
    <citation type="submission" date="2016-10" db="EMBL/GenBank/DDBJ databases">
        <authorList>
            <person name="de Groot N.N."/>
        </authorList>
    </citation>
    <scope>NUCLEOTIDE SEQUENCE [LARGE SCALE GENOMIC DNA]</scope>
    <source>
        <strain evidence="3 4">CGMCC 4.6858</strain>
    </source>
</reference>
<proteinExistence type="predicted"/>
<dbReference type="Proteomes" id="UP000199034">
    <property type="component" value="Unassembled WGS sequence"/>
</dbReference>
<dbReference type="STRING" id="1045774.SAMN05421872_113104"/>
<name>A0A1G6ZE05_9ACTN</name>
<dbReference type="Pfam" id="PF23359">
    <property type="entry name" value="Lsr2_DNA-bd"/>
    <property type="match status" value="1"/>
</dbReference>
<gene>
    <name evidence="3" type="ORF">SAMN05421872_113104</name>
</gene>
<dbReference type="InterPro" id="IPR036625">
    <property type="entry name" value="E3-bd_dom_sf"/>
</dbReference>
<dbReference type="GO" id="GO:0003677">
    <property type="term" value="F:DNA binding"/>
    <property type="evidence" value="ECO:0007669"/>
    <property type="project" value="UniProtKB-KW"/>
</dbReference>
<evidence type="ECO:0000259" key="2">
    <source>
        <dbReference type="Pfam" id="PF23359"/>
    </source>
</evidence>
<feature type="domain" description="Lsr2 DNA-binding" evidence="2">
    <location>
        <begin position="56"/>
        <end position="90"/>
    </location>
</feature>
<dbReference type="AlphaFoldDB" id="A0A1G6ZE05"/>
<protein>
    <submittedName>
        <fullName evidence="3">Lsr2 protein</fullName>
    </submittedName>
</protein>
<evidence type="ECO:0000313" key="3">
    <source>
        <dbReference type="EMBL" id="SDE00712.1"/>
    </source>
</evidence>